<dbReference type="GO" id="GO:0006508">
    <property type="term" value="P:proteolysis"/>
    <property type="evidence" value="ECO:0007669"/>
    <property type="project" value="UniProtKB-KW"/>
</dbReference>
<evidence type="ECO:0000256" key="13">
    <source>
        <dbReference type="PIRSR" id="PIRSR618044-1"/>
    </source>
</evidence>
<evidence type="ECO:0000256" key="14">
    <source>
        <dbReference type="PIRSR" id="PIRSR618044-2"/>
    </source>
</evidence>
<keyword evidence="9" id="KW-0133">Cell shape</keyword>
<evidence type="ECO:0000256" key="2">
    <source>
        <dbReference type="ARBA" id="ARBA00004752"/>
    </source>
</evidence>
<dbReference type="AlphaFoldDB" id="A0A2K9E094"/>
<feature type="domain" description="Peptidase S11 D-Ala-D-Ala carboxypeptidase A C-terminal" evidence="17">
    <location>
        <begin position="282"/>
        <end position="374"/>
    </location>
</feature>
<comment type="catalytic activity">
    <reaction evidence="12">
        <text>Preferential cleavage: (Ac)2-L-Lys-D-Ala-|-D-Ala. Also transpeptidation of peptidyl-alanyl moieties that are N-acyl substituents of D-alanine.</text>
        <dbReference type="EC" id="3.4.16.4"/>
    </reaction>
</comment>
<keyword evidence="7" id="KW-0732">Signal</keyword>
<dbReference type="EC" id="3.4.16.4" evidence="4"/>
<evidence type="ECO:0000256" key="7">
    <source>
        <dbReference type="ARBA" id="ARBA00022729"/>
    </source>
</evidence>
<dbReference type="SUPFAM" id="SSF69189">
    <property type="entry name" value="Penicillin-binding protein associated domain"/>
    <property type="match status" value="1"/>
</dbReference>
<dbReference type="InterPro" id="IPR012338">
    <property type="entry name" value="Beta-lactam/transpept-like"/>
</dbReference>
<evidence type="ECO:0000256" key="5">
    <source>
        <dbReference type="ARBA" id="ARBA00022645"/>
    </source>
</evidence>
<keyword evidence="6" id="KW-0645">Protease</keyword>
<keyword evidence="10" id="KW-0573">Peptidoglycan synthesis</keyword>
<evidence type="ECO:0000256" key="11">
    <source>
        <dbReference type="ARBA" id="ARBA00023316"/>
    </source>
</evidence>
<evidence type="ECO:0000256" key="3">
    <source>
        <dbReference type="ARBA" id="ARBA00007164"/>
    </source>
</evidence>
<dbReference type="Gene3D" id="2.60.410.10">
    <property type="entry name" value="D-Ala-D-Ala carboxypeptidase, C-terminal domain"/>
    <property type="match status" value="1"/>
</dbReference>
<feature type="active site" description="Acyl-ester intermediate" evidence="13">
    <location>
        <position position="57"/>
    </location>
</feature>
<dbReference type="Pfam" id="PF00768">
    <property type="entry name" value="Peptidase_S11"/>
    <property type="match status" value="1"/>
</dbReference>
<dbReference type="Pfam" id="PF07943">
    <property type="entry name" value="PBP5_C"/>
    <property type="match status" value="1"/>
</dbReference>
<keyword evidence="5 18" id="KW-0121">Carboxypeptidase</keyword>
<keyword evidence="8 18" id="KW-0378">Hydrolase</keyword>
<dbReference type="PANTHER" id="PTHR21581:SF33">
    <property type="entry name" value="D-ALANYL-D-ALANINE CARBOXYPEPTIDASE DACB"/>
    <property type="match status" value="1"/>
</dbReference>
<evidence type="ECO:0000256" key="4">
    <source>
        <dbReference type="ARBA" id="ARBA00012448"/>
    </source>
</evidence>
<feature type="binding site" evidence="14">
    <location>
        <position position="231"/>
    </location>
    <ligand>
        <name>substrate</name>
    </ligand>
</feature>
<evidence type="ECO:0000256" key="1">
    <source>
        <dbReference type="ARBA" id="ARBA00003217"/>
    </source>
</evidence>
<dbReference type="GO" id="GO:0009252">
    <property type="term" value="P:peptidoglycan biosynthetic process"/>
    <property type="evidence" value="ECO:0007669"/>
    <property type="project" value="UniProtKB-UniPathway"/>
</dbReference>
<gene>
    <name evidence="18" type="primary">dacF1</name>
    <name evidence="18" type="ORF">HVS_06355</name>
</gene>
<keyword evidence="16" id="KW-0472">Membrane</keyword>
<dbReference type="InterPro" id="IPR037167">
    <property type="entry name" value="Peptidase_S11_C_sf"/>
</dbReference>
<dbReference type="PANTHER" id="PTHR21581">
    <property type="entry name" value="D-ALANYL-D-ALANINE CARBOXYPEPTIDASE"/>
    <property type="match status" value="1"/>
</dbReference>
<dbReference type="SUPFAM" id="SSF56601">
    <property type="entry name" value="beta-lactamase/transpeptidase-like"/>
    <property type="match status" value="1"/>
</dbReference>
<dbReference type="InterPro" id="IPR018044">
    <property type="entry name" value="Peptidase_S11"/>
</dbReference>
<dbReference type="InterPro" id="IPR012907">
    <property type="entry name" value="Peptidase_S11_C"/>
</dbReference>
<organism evidence="18 19">
    <name type="scientific">Acetivibrio saccincola</name>
    <dbReference type="NCBI Taxonomy" id="1677857"/>
    <lineage>
        <taxon>Bacteria</taxon>
        <taxon>Bacillati</taxon>
        <taxon>Bacillota</taxon>
        <taxon>Clostridia</taxon>
        <taxon>Eubacteriales</taxon>
        <taxon>Oscillospiraceae</taxon>
        <taxon>Acetivibrio</taxon>
    </lineage>
</organism>
<sequence>MKKILFIILVLSVAISTVLPINSQPLNIPARAYILMDFKTGQVLCEYNSKTPLHPASTTKIMTGILAIEYGDLDSMVTVSQSAIDNIGAGGMHIGLIAGERLKLIHILNALLIRSANETAYVIAENISSSHEEFFDLMNKRAKELGAECTNFVNPSGMDNTADGHLHVSSAYDLALMARHAMTLPEFREIVKKTYYRIPPTNKHDEEIFLNTSNKLLFSKSEYYTEVTGIKTGYTDRALANLVSSARDESGMELIAAVMGVERYNDVFTYSQELLEYGFKNFSLRHVLAKNSYAETVHVSNASGNSNLDLLVAEDFECVLPKGTSINELTFEKNINENITAPVYKGDVLGSIEIKNGQKSLGKVDLIATRTVEEKIPEKPVEKKPGTSTKKSLLKRILNGTIFFLIAFILLRITLKKISRSIIAKNKF</sequence>
<keyword evidence="11" id="KW-0961">Cell wall biogenesis/degradation</keyword>
<dbReference type="InterPro" id="IPR015956">
    <property type="entry name" value="Peniciliin-bd_prot_C_sf"/>
</dbReference>
<protein>
    <recommendedName>
        <fullName evidence="4">serine-type D-Ala-D-Ala carboxypeptidase</fullName>
        <ecNumber evidence="4">3.4.16.4</ecNumber>
    </recommendedName>
</protein>
<feature type="transmembrane region" description="Helical" evidence="16">
    <location>
        <begin position="397"/>
        <end position="415"/>
    </location>
</feature>
<evidence type="ECO:0000313" key="19">
    <source>
        <dbReference type="Proteomes" id="UP000233534"/>
    </source>
</evidence>
<evidence type="ECO:0000256" key="15">
    <source>
        <dbReference type="RuleBase" id="RU004016"/>
    </source>
</evidence>
<keyword evidence="16" id="KW-1133">Transmembrane helix</keyword>
<dbReference type="GO" id="GO:0009002">
    <property type="term" value="F:serine-type D-Ala-D-Ala carboxypeptidase activity"/>
    <property type="evidence" value="ECO:0007669"/>
    <property type="project" value="UniProtKB-EC"/>
</dbReference>
<dbReference type="PRINTS" id="PR00725">
    <property type="entry name" value="DADACBPTASE1"/>
</dbReference>
<evidence type="ECO:0000256" key="8">
    <source>
        <dbReference type="ARBA" id="ARBA00022801"/>
    </source>
</evidence>
<proteinExistence type="inferred from homology"/>
<evidence type="ECO:0000256" key="12">
    <source>
        <dbReference type="ARBA" id="ARBA00034000"/>
    </source>
</evidence>
<dbReference type="SMART" id="SM00936">
    <property type="entry name" value="PBP5_C"/>
    <property type="match status" value="1"/>
</dbReference>
<dbReference type="UniPathway" id="UPA00219"/>
<comment type="similarity">
    <text evidence="3 15">Belongs to the peptidase S11 family.</text>
</comment>
<evidence type="ECO:0000313" key="18">
    <source>
        <dbReference type="EMBL" id="AUG57197.1"/>
    </source>
</evidence>
<dbReference type="GO" id="GO:0008360">
    <property type="term" value="P:regulation of cell shape"/>
    <property type="evidence" value="ECO:0007669"/>
    <property type="project" value="UniProtKB-KW"/>
</dbReference>
<dbReference type="Gene3D" id="3.40.710.10">
    <property type="entry name" value="DD-peptidase/beta-lactamase superfamily"/>
    <property type="match status" value="1"/>
</dbReference>
<dbReference type="InterPro" id="IPR001967">
    <property type="entry name" value="Peptidase_S11_N"/>
</dbReference>
<dbReference type="GO" id="GO:0071555">
    <property type="term" value="P:cell wall organization"/>
    <property type="evidence" value="ECO:0007669"/>
    <property type="project" value="UniProtKB-KW"/>
</dbReference>
<dbReference type="Proteomes" id="UP000233534">
    <property type="component" value="Chromosome"/>
</dbReference>
<name>A0A2K9E094_9FIRM</name>
<dbReference type="KEGG" id="hsc:HVS_06355"/>
<evidence type="ECO:0000256" key="9">
    <source>
        <dbReference type="ARBA" id="ARBA00022960"/>
    </source>
</evidence>
<dbReference type="EMBL" id="CP025197">
    <property type="protein sequence ID" value="AUG57197.1"/>
    <property type="molecule type" value="Genomic_DNA"/>
</dbReference>
<comment type="function">
    <text evidence="1">Removes C-terminal D-alanyl residues from sugar-peptide cell wall precursors.</text>
</comment>
<comment type="pathway">
    <text evidence="2">Cell wall biogenesis; peptidoglycan biosynthesis.</text>
</comment>
<keyword evidence="16" id="KW-0812">Transmembrane</keyword>
<feature type="active site" description="Proton acceptor" evidence="13">
    <location>
        <position position="60"/>
    </location>
</feature>
<dbReference type="RefSeq" id="WP_101300292.1">
    <property type="nucleotide sequence ID" value="NZ_CP025197.1"/>
</dbReference>
<accession>A0A2K9E094</accession>
<evidence type="ECO:0000256" key="10">
    <source>
        <dbReference type="ARBA" id="ARBA00022984"/>
    </source>
</evidence>
<evidence type="ECO:0000259" key="17">
    <source>
        <dbReference type="SMART" id="SM00936"/>
    </source>
</evidence>
<reference evidence="18 19" key="1">
    <citation type="submission" date="2017-12" db="EMBL/GenBank/DDBJ databases">
        <title>Complete genome sequence of Herbivorax saccincola GGR1, a novel Cellulosome-producing hydrolytic bacterium in a thermophilic biogas plant, established by Illumina and Nanopore MinION sequencing.</title>
        <authorList>
            <person name="Pechtl A."/>
            <person name="Ruckert C."/>
            <person name="Koeck D.E."/>
            <person name="Maus I."/>
            <person name="Winkler A."/>
            <person name="Kalinowski J."/>
            <person name="Puhler A."/>
            <person name="Schwarz W.W."/>
            <person name="Zverlov V.V."/>
            <person name="Schluter A."/>
            <person name="Liebl W."/>
        </authorList>
    </citation>
    <scope>NUCLEOTIDE SEQUENCE [LARGE SCALE GENOMIC DNA]</scope>
    <source>
        <strain evidence="19">SR1</strain>
    </source>
</reference>
<evidence type="ECO:0000256" key="16">
    <source>
        <dbReference type="SAM" id="Phobius"/>
    </source>
</evidence>
<keyword evidence="19" id="KW-1185">Reference proteome</keyword>
<evidence type="ECO:0000256" key="6">
    <source>
        <dbReference type="ARBA" id="ARBA00022670"/>
    </source>
</evidence>
<feature type="active site" evidence="13">
    <location>
        <position position="115"/>
    </location>
</feature>